<feature type="transmembrane region" description="Helical" evidence="6">
    <location>
        <begin position="233"/>
        <end position="250"/>
    </location>
</feature>
<reference evidence="8" key="1">
    <citation type="journal article" date="2019" name="Int. J. Syst. Evol. Microbiol.">
        <title>The Global Catalogue of Microorganisms (GCM) 10K type strain sequencing project: providing services to taxonomists for standard genome sequencing and annotation.</title>
        <authorList>
            <consortium name="The Broad Institute Genomics Platform"/>
            <consortium name="The Broad Institute Genome Sequencing Center for Infectious Disease"/>
            <person name="Wu L."/>
            <person name="Ma J."/>
        </authorList>
    </citation>
    <scope>NUCLEOTIDE SEQUENCE [LARGE SCALE GENOMIC DNA]</scope>
    <source>
        <strain evidence="8">JCM 4816</strain>
    </source>
</reference>
<sequence>MFRILLTRRWVALTLLFLALIPAMVWLGQWQFHRYEQSKASTRLTDANVRAAAVGVESLSSPGVVIPQREMYRHATATGHYDTAHEFVVRHRTDSSGDIIGFYVVTPLVLDDGKEILVNRGWISPGNTTGTEYPAVPAAPTGTVTLDGLFRPDETSALTGIRDVKGLPDRQFMLINSQEQARRTGETLLAGYLELNRTTPAPRGAQPETVPQPQDATGGMAVVGKGVHLPYAVQWWVFAALVPVAWWFLFRREWKASRTS</sequence>
<evidence type="ECO:0000256" key="4">
    <source>
        <dbReference type="ARBA" id="ARBA00022989"/>
    </source>
</evidence>
<keyword evidence="4 6" id="KW-1133">Transmembrane helix</keyword>
<comment type="subcellular location">
    <subcellularLocation>
        <location evidence="6">Cell membrane</location>
        <topology evidence="6">Multi-pass membrane protein</topology>
    </subcellularLocation>
    <subcellularLocation>
        <location evidence="1">Membrane</location>
    </subcellularLocation>
</comment>
<evidence type="ECO:0000256" key="2">
    <source>
        <dbReference type="ARBA" id="ARBA00007165"/>
    </source>
</evidence>
<dbReference type="PANTHER" id="PTHR23427:SF2">
    <property type="entry name" value="SURFEIT LOCUS PROTEIN 1"/>
    <property type="match status" value="1"/>
</dbReference>
<organism evidence="7 8">
    <name type="scientific">Streptacidiphilus monticola</name>
    <dbReference type="NCBI Taxonomy" id="2161674"/>
    <lineage>
        <taxon>Bacteria</taxon>
        <taxon>Bacillati</taxon>
        <taxon>Actinomycetota</taxon>
        <taxon>Actinomycetes</taxon>
        <taxon>Kitasatosporales</taxon>
        <taxon>Streptomycetaceae</taxon>
        <taxon>Streptacidiphilus</taxon>
    </lineage>
</organism>
<evidence type="ECO:0000313" key="7">
    <source>
        <dbReference type="EMBL" id="MFC5907339.1"/>
    </source>
</evidence>
<comment type="similarity">
    <text evidence="2 6">Belongs to the SURF1 family.</text>
</comment>
<comment type="caution">
    <text evidence="7">The sequence shown here is derived from an EMBL/GenBank/DDBJ whole genome shotgun (WGS) entry which is preliminary data.</text>
</comment>
<accession>A0ABW1G0V3</accession>
<evidence type="ECO:0000256" key="3">
    <source>
        <dbReference type="ARBA" id="ARBA00022692"/>
    </source>
</evidence>
<keyword evidence="3 6" id="KW-0812">Transmembrane</keyword>
<protein>
    <recommendedName>
        <fullName evidence="6">SURF1-like protein</fullName>
    </recommendedName>
</protein>
<dbReference type="EMBL" id="JBHSQJ010000031">
    <property type="protein sequence ID" value="MFC5907339.1"/>
    <property type="molecule type" value="Genomic_DNA"/>
</dbReference>
<dbReference type="PANTHER" id="PTHR23427">
    <property type="entry name" value="SURFEIT LOCUS PROTEIN"/>
    <property type="match status" value="1"/>
</dbReference>
<keyword evidence="8" id="KW-1185">Reference proteome</keyword>
<evidence type="ECO:0000256" key="5">
    <source>
        <dbReference type="ARBA" id="ARBA00023136"/>
    </source>
</evidence>
<dbReference type="Pfam" id="PF02104">
    <property type="entry name" value="SURF1"/>
    <property type="match status" value="1"/>
</dbReference>
<dbReference type="Proteomes" id="UP001596174">
    <property type="component" value="Unassembled WGS sequence"/>
</dbReference>
<dbReference type="InterPro" id="IPR045214">
    <property type="entry name" value="Surf1/Surf4"/>
</dbReference>
<dbReference type="InterPro" id="IPR002994">
    <property type="entry name" value="Surf1/Shy1"/>
</dbReference>
<evidence type="ECO:0000256" key="1">
    <source>
        <dbReference type="ARBA" id="ARBA00004370"/>
    </source>
</evidence>
<gene>
    <name evidence="7" type="ORF">ACFP3V_08910</name>
</gene>
<name>A0ABW1G0V3_9ACTN</name>
<evidence type="ECO:0000313" key="8">
    <source>
        <dbReference type="Proteomes" id="UP001596174"/>
    </source>
</evidence>
<evidence type="ECO:0000256" key="6">
    <source>
        <dbReference type="RuleBase" id="RU363076"/>
    </source>
</evidence>
<dbReference type="CDD" id="cd06662">
    <property type="entry name" value="SURF1"/>
    <property type="match status" value="1"/>
</dbReference>
<proteinExistence type="inferred from homology"/>
<keyword evidence="6" id="KW-1003">Cell membrane</keyword>
<dbReference type="PROSITE" id="PS50895">
    <property type="entry name" value="SURF1"/>
    <property type="match status" value="1"/>
</dbReference>
<dbReference type="RefSeq" id="WP_380581655.1">
    <property type="nucleotide sequence ID" value="NZ_JBHSQJ010000031.1"/>
</dbReference>
<comment type="caution">
    <text evidence="6">Lacks conserved residue(s) required for the propagation of feature annotation.</text>
</comment>
<keyword evidence="5 6" id="KW-0472">Membrane</keyword>